<comment type="caution">
    <text evidence="3">The sequence shown here is derived from an EMBL/GenBank/DDBJ whole genome shotgun (WGS) entry which is preliminary data.</text>
</comment>
<keyword evidence="2" id="KW-1133">Transmembrane helix</keyword>
<feature type="region of interest" description="Disordered" evidence="1">
    <location>
        <begin position="74"/>
        <end position="116"/>
    </location>
</feature>
<name>A0A9N8HL35_9STRA</name>
<proteinExistence type="predicted"/>
<accession>A0A9N8HL35</accession>
<evidence type="ECO:0000256" key="1">
    <source>
        <dbReference type="SAM" id="MobiDB-lite"/>
    </source>
</evidence>
<reference evidence="3" key="1">
    <citation type="submission" date="2020-06" db="EMBL/GenBank/DDBJ databases">
        <authorList>
            <consortium name="Plant Systems Biology data submission"/>
        </authorList>
    </citation>
    <scope>NUCLEOTIDE SEQUENCE</scope>
    <source>
        <strain evidence="3">D6</strain>
    </source>
</reference>
<dbReference type="Proteomes" id="UP001153069">
    <property type="component" value="Unassembled WGS sequence"/>
</dbReference>
<keyword evidence="2" id="KW-0472">Membrane</keyword>
<keyword evidence="4" id="KW-1185">Reference proteome</keyword>
<feature type="transmembrane region" description="Helical" evidence="2">
    <location>
        <begin position="122"/>
        <end position="141"/>
    </location>
</feature>
<dbReference type="OrthoDB" id="10570560at2759"/>
<evidence type="ECO:0000313" key="3">
    <source>
        <dbReference type="EMBL" id="CAB9519188.1"/>
    </source>
</evidence>
<organism evidence="3 4">
    <name type="scientific">Seminavis robusta</name>
    <dbReference type="NCBI Taxonomy" id="568900"/>
    <lineage>
        <taxon>Eukaryota</taxon>
        <taxon>Sar</taxon>
        <taxon>Stramenopiles</taxon>
        <taxon>Ochrophyta</taxon>
        <taxon>Bacillariophyta</taxon>
        <taxon>Bacillariophyceae</taxon>
        <taxon>Bacillariophycidae</taxon>
        <taxon>Naviculales</taxon>
        <taxon>Naviculaceae</taxon>
        <taxon>Seminavis</taxon>
    </lineage>
</organism>
<keyword evidence="2" id="KW-0812">Transmembrane</keyword>
<protein>
    <submittedName>
        <fullName evidence="3">Uncharacterized protein</fullName>
    </submittedName>
</protein>
<dbReference type="AlphaFoldDB" id="A0A9N8HL35"/>
<dbReference type="EMBL" id="CAICTM010000994">
    <property type="protein sequence ID" value="CAB9519188.1"/>
    <property type="molecule type" value="Genomic_DNA"/>
</dbReference>
<evidence type="ECO:0000313" key="4">
    <source>
        <dbReference type="Proteomes" id="UP001153069"/>
    </source>
</evidence>
<feature type="compositionally biased region" description="Polar residues" evidence="1">
    <location>
        <begin position="75"/>
        <end position="90"/>
    </location>
</feature>
<evidence type="ECO:0000256" key="2">
    <source>
        <dbReference type="SAM" id="Phobius"/>
    </source>
</evidence>
<sequence length="159" mass="17150">MSCNEQRDAAPSDDHQDAGLSSLLCCPSFDCGGQQCCRMDAIKAQNSQRDLALRSQALPPSLLWQLTPPLLHVLQAQQDEGNGNDSSSLPTEEDDGWGDVSDVPEPPQPAAVQSAEEPERDLFIPIFTLVSVVGFGGLYAYETLRLYLNGELYLPGGGN</sequence>
<gene>
    <name evidence="3" type="ORF">SEMRO_996_G229260.1</name>
</gene>